<evidence type="ECO:0000256" key="2">
    <source>
        <dbReference type="SAM" id="Phobius"/>
    </source>
</evidence>
<gene>
    <name evidence="3" type="ORF">GCM10023196_084540</name>
</gene>
<keyword evidence="2" id="KW-1133">Transmembrane helix</keyword>
<keyword evidence="2" id="KW-0472">Membrane</keyword>
<dbReference type="Proteomes" id="UP001501442">
    <property type="component" value="Unassembled WGS sequence"/>
</dbReference>
<reference evidence="4" key="1">
    <citation type="journal article" date="2019" name="Int. J. Syst. Evol. Microbiol.">
        <title>The Global Catalogue of Microorganisms (GCM) 10K type strain sequencing project: providing services to taxonomists for standard genome sequencing and annotation.</title>
        <authorList>
            <consortium name="The Broad Institute Genomics Platform"/>
            <consortium name="The Broad Institute Genome Sequencing Center for Infectious Disease"/>
            <person name="Wu L."/>
            <person name="Ma J."/>
        </authorList>
    </citation>
    <scope>NUCLEOTIDE SEQUENCE [LARGE SCALE GENOMIC DNA]</scope>
    <source>
        <strain evidence="4">JCM 17939</strain>
    </source>
</reference>
<dbReference type="RefSeq" id="WP_345439090.1">
    <property type="nucleotide sequence ID" value="NZ_BAABHK010000016.1"/>
</dbReference>
<accession>A0ABP8UN24</accession>
<keyword evidence="2" id="KW-0812">Transmembrane</keyword>
<proteinExistence type="predicted"/>
<comment type="caution">
    <text evidence="3">The sequence shown here is derived from an EMBL/GenBank/DDBJ whole genome shotgun (WGS) entry which is preliminary data.</text>
</comment>
<feature type="compositionally biased region" description="Low complexity" evidence="1">
    <location>
        <begin position="192"/>
        <end position="208"/>
    </location>
</feature>
<sequence>MGDPGLPIMAGVLAVPVGVLLFVLVLAMMGRRWAFAGPDEALVAEYDAGYEDDDLELEPAPSHRPAYDPYGSSYAEPAPYGEPARDPYRSAAQETYAEPRDPYDTPSRDPYGTRASDPYASPVREPYSTPTREPYSSPAHEPYAAPRSGSSGVSDWEPYVPAPRRSSERPSWSEYGPAADSYGGGSSRSAADPYGSSQDSYGSSQDPYGSARDSYGSPAAYDAYDAYDRGTYDDPPAYRRPRHAPPEDPEGGFPYGPYGSR</sequence>
<evidence type="ECO:0000313" key="3">
    <source>
        <dbReference type="EMBL" id="GAA4636097.1"/>
    </source>
</evidence>
<dbReference type="EMBL" id="BAABHK010000016">
    <property type="protein sequence ID" value="GAA4636097.1"/>
    <property type="molecule type" value="Genomic_DNA"/>
</dbReference>
<organism evidence="3 4">
    <name type="scientific">Actinoallomurus vinaceus</name>
    <dbReference type="NCBI Taxonomy" id="1080074"/>
    <lineage>
        <taxon>Bacteria</taxon>
        <taxon>Bacillati</taxon>
        <taxon>Actinomycetota</taxon>
        <taxon>Actinomycetes</taxon>
        <taxon>Streptosporangiales</taxon>
        <taxon>Thermomonosporaceae</taxon>
        <taxon>Actinoallomurus</taxon>
    </lineage>
</organism>
<keyword evidence="4" id="KW-1185">Reference proteome</keyword>
<protein>
    <submittedName>
        <fullName evidence="3">Uncharacterized protein</fullName>
    </submittedName>
</protein>
<feature type="compositionally biased region" description="Basic and acidic residues" evidence="1">
    <location>
        <begin position="97"/>
        <end position="107"/>
    </location>
</feature>
<evidence type="ECO:0000256" key="1">
    <source>
        <dbReference type="SAM" id="MobiDB-lite"/>
    </source>
</evidence>
<feature type="transmembrane region" description="Helical" evidence="2">
    <location>
        <begin position="6"/>
        <end position="27"/>
    </location>
</feature>
<name>A0ABP8UN24_9ACTN</name>
<feature type="region of interest" description="Disordered" evidence="1">
    <location>
        <begin position="53"/>
        <end position="261"/>
    </location>
</feature>
<evidence type="ECO:0000313" key="4">
    <source>
        <dbReference type="Proteomes" id="UP001501442"/>
    </source>
</evidence>